<gene>
    <name evidence="3" type="ORF">WOLCODRAFT_157903</name>
</gene>
<keyword evidence="2" id="KW-1133">Transmembrane helix</keyword>
<sequence length="164" mass="17821">MASTVAITISDPKAAIDVYAAAAGSVLLASWLGIKGRVPIAYPWREDISLAEVVLRDGTLYFLTLLALNVVDMVLYRLRITANFPLVIIAITSVFISRLMLNSRQVRGSGQRSDGSHNTLRDDSHGVQQPHIELSVIAFGSASTNQLHSTIAAAESKDCDEDYY</sequence>
<feature type="transmembrane region" description="Helical" evidence="2">
    <location>
        <begin position="84"/>
        <end position="101"/>
    </location>
</feature>
<feature type="compositionally biased region" description="Polar residues" evidence="1">
    <location>
        <begin position="107"/>
        <end position="118"/>
    </location>
</feature>
<accession>A0A2H3J5H0</accession>
<proteinExistence type="predicted"/>
<keyword evidence="2" id="KW-0472">Membrane</keyword>
<dbReference type="EMBL" id="KB467909">
    <property type="protein sequence ID" value="PCH37201.1"/>
    <property type="molecule type" value="Genomic_DNA"/>
</dbReference>
<name>A0A2H3J5H0_WOLCO</name>
<evidence type="ECO:0000313" key="3">
    <source>
        <dbReference type="EMBL" id="PCH37201.1"/>
    </source>
</evidence>
<feature type="region of interest" description="Disordered" evidence="1">
    <location>
        <begin position="107"/>
        <end position="126"/>
    </location>
</feature>
<feature type="transmembrane region" description="Helical" evidence="2">
    <location>
        <begin position="18"/>
        <end position="38"/>
    </location>
</feature>
<feature type="transmembrane region" description="Helical" evidence="2">
    <location>
        <begin position="59"/>
        <end position="78"/>
    </location>
</feature>
<keyword evidence="4" id="KW-1185">Reference proteome</keyword>
<protein>
    <submittedName>
        <fullName evidence="3">Uncharacterized protein</fullName>
    </submittedName>
</protein>
<evidence type="ECO:0000313" key="4">
    <source>
        <dbReference type="Proteomes" id="UP000218811"/>
    </source>
</evidence>
<dbReference type="AlphaFoldDB" id="A0A2H3J5H0"/>
<keyword evidence="2" id="KW-0812">Transmembrane</keyword>
<reference evidence="3 4" key="1">
    <citation type="journal article" date="2012" name="Science">
        <title>The Paleozoic origin of enzymatic lignin decomposition reconstructed from 31 fungal genomes.</title>
        <authorList>
            <person name="Floudas D."/>
            <person name="Binder M."/>
            <person name="Riley R."/>
            <person name="Barry K."/>
            <person name="Blanchette R.A."/>
            <person name="Henrissat B."/>
            <person name="Martinez A.T."/>
            <person name="Otillar R."/>
            <person name="Spatafora J.W."/>
            <person name="Yadav J.S."/>
            <person name="Aerts A."/>
            <person name="Benoit I."/>
            <person name="Boyd A."/>
            <person name="Carlson A."/>
            <person name="Copeland A."/>
            <person name="Coutinho P.M."/>
            <person name="de Vries R.P."/>
            <person name="Ferreira P."/>
            <person name="Findley K."/>
            <person name="Foster B."/>
            <person name="Gaskell J."/>
            <person name="Glotzer D."/>
            <person name="Gorecki P."/>
            <person name="Heitman J."/>
            <person name="Hesse C."/>
            <person name="Hori C."/>
            <person name="Igarashi K."/>
            <person name="Jurgens J.A."/>
            <person name="Kallen N."/>
            <person name="Kersten P."/>
            <person name="Kohler A."/>
            <person name="Kuees U."/>
            <person name="Kumar T.K.A."/>
            <person name="Kuo A."/>
            <person name="LaButti K."/>
            <person name="Larrondo L.F."/>
            <person name="Lindquist E."/>
            <person name="Ling A."/>
            <person name="Lombard V."/>
            <person name="Lucas S."/>
            <person name="Lundell T."/>
            <person name="Martin R."/>
            <person name="McLaughlin D.J."/>
            <person name="Morgenstern I."/>
            <person name="Morin E."/>
            <person name="Murat C."/>
            <person name="Nagy L.G."/>
            <person name="Nolan M."/>
            <person name="Ohm R.A."/>
            <person name="Patyshakuliyeva A."/>
            <person name="Rokas A."/>
            <person name="Ruiz-Duenas F.J."/>
            <person name="Sabat G."/>
            <person name="Salamov A."/>
            <person name="Samejima M."/>
            <person name="Schmutz J."/>
            <person name="Slot J.C."/>
            <person name="St John F."/>
            <person name="Stenlid J."/>
            <person name="Sun H."/>
            <person name="Sun S."/>
            <person name="Syed K."/>
            <person name="Tsang A."/>
            <person name="Wiebenga A."/>
            <person name="Young D."/>
            <person name="Pisabarro A."/>
            <person name="Eastwood D.C."/>
            <person name="Martin F."/>
            <person name="Cullen D."/>
            <person name="Grigoriev I.V."/>
            <person name="Hibbett D.S."/>
        </authorList>
    </citation>
    <scope>NUCLEOTIDE SEQUENCE [LARGE SCALE GENOMIC DNA]</scope>
    <source>
        <strain evidence="3 4">MD-104</strain>
    </source>
</reference>
<dbReference type="Proteomes" id="UP000218811">
    <property type="component" value="Unassembled WGS sequence"/>
</dbReference>
<evidence type="ECO:0000256" key="1">
    <source>
        <dbReference type="SAM" id="MobiDB-lite"/>
    </source>
</evidence>
<evidence type="ECO:0000256" key="2">
    <source>
        <dbReference type="SAM" id="Phobius"/>
    </source>
</evidence>
<organism evidence="3 4">
    <name type="scientific">Wolfiporia cocos (strain MD-104)</name>
    <name type="common">Brown rot fungus</name>
    <dbReference type="NCBI Taxonomy" id="742152"/>
    <lineage>
        <taxon>Eukaryota</taxon>
        <taxon>Fungi</taxon>
        <taxon>Dikarya</taxon>
        <taxon>Basidiomycota</taxon>
        <taxon>Agaricomycotina</taxon>
        <taxon>Agaricomycetes</taxon>
        <taxon>Polyporales</taxon>
        <taxon>Phaeolaceae</taxon>
        <taxon>Wolfiporia</taxon>
    </lineage>
</organism>
<dbReference type="OrthoDB" id="2804213at2759"/>